<evidence type="ECO:0000256" key="1">
    <source>
        <dbReference type="ARBA" id="ARBA00006485"/>
    </source>
</evidence>
<evidence type="ECO:0000256" key="3">
    <source>
        <dbReference type="ARBA" id="ARBA00022527"/>
    </source>
</evidence>
<comment type="similarity">
    <text evidence="1">Belongs to the protein kinase superfamily. CMGC Ser/Thr protein kinase family. CDC2/CDKX subfamily.</text>
</comment>
<feature type="domain" description="Protein kinase" evidence="12">
    <location>
        <begin position="49"/>
        <end position="333"/>
    </location>
</feature>
<dbReference type="PROSITE" id="PS50011">
    <property type="entry name" value="PROTEIN_KINASE_DOM"/>
    <property type="match status" value="1"/>
</dbReference>
<dbReference type="GO" id="GO:0005634">
    <property type="term" value="C:nucleus"/>
    <property type="evidence" value="ECO:0007669"/>
    <property type="project" value="TreeGrafter"/>
</dbReference>
<evidence type="ECO:0000256" key="7">
    <source>
        <dbReference type="ARBA" id="ARBA00022840"/>
    </source>
</evidence>
<comment type="catalytic activity">
    <reaction evidence="8">
        <text>L-threonyl-[protein] + ATP = O-phospho-L-threonyl-[protein] + ADP + H(+)</text>
        <dbReference type="Rhea" id="RHEA:46608"/>
        <dbReference type="Rhea" id="RHEA-COMP:11060"/>
        <dbReference type="Rhea" id="RHEA-COMP:11605"/>
        <dbReference type="ChEBI" id="CHEBI:15378"/>
        <dbReference type="ChEBI" id="CHEBI:30013"/>
        <dbReference type="ChEBI" id="CHEBI:30616"/>
        <dbReference type="ChEBI" id="CHEBI:61977"/>
        <dbReference type="ChEBI" id="CHEBI:456216"/>
        <dbReference type="EC" id="2.7.11.22"/>
    </reaction>
</comment>
<dbReference type="PROSITE" id="PS00108">
    <property type="entry name" value="PROTEIN_KINASE_ST"/>
    <property type="match status" value="1"/>
</dbReference>
<evidence type="ECO:0000259" key="12">
    <source>
        <dbReference type="PROSITE" id="PS50011"/>
    </source>
</evidence>
<keyword evidence="14" id="KW-1185">Reference proteome</keyword>
<name>A0A152A200_TIELA</name>
<dbReference type="SMART" id="SM00220">
    <property type="entry name" value="S_TKc"/>
    <property type="match status" value="1"/>
</dbReference>
<dbReference type="GO" id="GO:0007346">
    <property type="term" value="P:regulation of mitotic cell cycle"/>
    <property type="evidence" value="ECO:0007669"/>
    <property type="project" value="TreeGrafter"/>
</dbReference>
<dbReference type="AlphaFoldDB" id="A0A152A200"/>
<comment type="catalytic activity">
    <reaction evidence="9">
        <text>L-seryl-[protein] + ATP = O-phospho-L-seryl-[protein] + ADP + H(+)</text>
        <dbReference type="Rhea" id="RHEA:17989"/>
        <dbReference type="Rhea" id="RHEA-COMP:9863"/>
        <dbReference type="Rhea" id="RHEA-COMP:11604"/>
        <dbReference type="ChEBI" id="CHEBI:15378"/>
        <dbReference type="ChEBI" id="CHEBI:29999"/>
        <dbReference type="ChEBI" id="CHEBI:30616"/>
        <dbReference type="ChEBI" id="CHEBI:83421"/>
        <dbReference type="ChEBI" id="CHEBI:456216"/>
        <dbReference type="EC" id="2.7.11.22"/>
    </reaction>
</comment>
<dbReference type="InParanoid" id="A0A152A200"/>
<evidence type="ECO:0000256" key="8">
    <source>
        <dbReference type="ARBA" id="ARBA00047811"/>
    </source>
</evidence>
<dbReference type="EC" id="2.7.11.22" evidence="2"/>
<evidence type="ECO:0000313" key="14">
    <source>
        <dbReference type="Proteomes" id="UP000076078"/>
    </source>
</evidence>
<keyword evidence="3 11" id="KW-0723">Serine/threonine-protein kinase</keyword>
<protein>
    <recommendedName>
        <fullName evidence="2">cyclin-dependent kinase</fullName>
        <ecNumber evidence="2">2.7.11.22</ecNumber>
    </recommendedName>
</protein>
<dbReference type="PANTHER" id="PTHR24056:SF107">
    <property type="entry name" value="CYCLIN-DEPENDENT KINASE 11A-RELATED"/>
    <property type="match status" value="1"/>
</dbReference>
<keyword evidence="6" id="KW-0418">Kinase</keyword>
<evidence type="ECO:0000256" key="2">
    <source>
        <dbReference type="ARBA" id="ARBA00012425"/>
    </source>
</evidence>
<dbReference type="PANTHER" id="PTHR24056">
    <property type="entry name" value="CELL DIVISION PROTEIN KINASE"/>
    <property type="match status" value="1"/>
</dbReference>
<dbReference type="InterPro" id="IPR000719">
    <property type="entry name" value="Prot_kinase_dom"/>
</dbReference>
<dbReference type="InterPro" id="IPR017441">
    <property type="entry name" value="Protein_kinase_ATP_BS"/>
</dbReference>
<evidence type="ECO:0000256" key="4">
    <source>
        <dbReference type="ARBA" id="ARBA00022679"/>
    </source>
</evidence>
<dbReference type="FunCoup" id="A0A152A200">
    <property type="interactions" value="80"/>
</dbReference>
<evidence type="ECO:0000256" key="5">
    <source>
        <dbReference type="ARBA" id="ARBA00022741"/>
    </source>
</evidence>
<dbReference type="InterPro" id="IPR011009">
    <property type="entry name" value="Kinase-like_dom_sf"/>
</dbReference>
<evidence type="ECO:0000256" key="6">
    <source>
        <dbReference type="ARBA" id="ARBA00022777"/>
    </source>
</evidence>
<dbReference type="Gene3D" id="1.10.510.10">
    <property type="entry name" value="Transferase(Phosphotransferase) domain 1"/>
    <property type="match status" value="1"/>
</dbReference>
<keyword evidence="4" id="KW-0808">Transferase</keyword>
<organism evidence="13 14">
    <name type="scientific">Tieghemostelium lacteum</name>
    <name type="common">Slime mold</name>
    <name type="synonym">Dictyostelium lacteum</name>
    <dbReference type="NCBI Taxonomy" id="361077"/>
    <lineage>
        <taxon>Eukaryota</taxon>
        <taxon>Amoebozoa</taxon>
        <taxon>Evosea</taxon>
        <taxon>Eumycetozoa</taxon>
        <taxon>Dictyostelia</taxon>
        <taxon>Dictyosteliales</taxon>
        <taxon>Raperosteliaceae</taxon>
        <taxon>Tieghemostelium</taxon>
    </lineage>
</organism>
<dbReference type="InterPro" id="IPR050108">
    <property type="entry name" value="CDK"/>
</dbReference>
<dbReference type="OrthoDB" id="1732493at2759"/>
<feature type="binding site" evidence="10">
    <location>
        <position position="78"/>
    </location>
    <ligand>
        <name>ATP</name>
        <dbReference type="ChEBI" id="CHEBI:30616"/>
    </ligand>
</feature>
<dbReference type="OMA" id="TEPGHAM"/>
<comment type="caution">
    <text evidence="13">The sequence shown here is derived from an EMBL/GenBank/DDBJ whole genome shotgun (WGS) entry which is preliminary data.</text>
</comment>
<dbReference type="Gene3D" id="3.30.200.20">
    <property type="entry name" value="Phosphorylase Kinase, domain 1"/>
    <property type="match status" value="1"/>
</dbReference>
<dbReference type="InterPro" id="IPR008271">
    <property type="entry name" value="Ser/Thr_kinase_AS"/>
</dbReference>
<dbReference type="GO" id="GO:0005524">
    <property type="term" value="F:ATP binding"/>
    <property type="evidence" value="ECO:0007669"/>
    <property type="project" value="UniProtKB-UniRule"/>
</dbReference>
<dbReference type="Pfam" id="PF00069">
    <property type="entry name" value="Pkinase"/>
    <property type="match status" value="1"/>
</dbReference>
<accession>A0A152A200</accession>
<evidence type="ECO:0000256" key="11">
    <source>
        <dbReference type="RuleBase" id="RU000304"/>
    </source>
</evidence>
<dbReference type="FunFam" id="3.30.200.20:FF:000054">
    <property type="entry name" value="Cyclin-dependent kinase 11B"/>
    <property type="match status" value="1"/>
</dbReference>
<dbReference type="EMBL" id="LODT01000016">
    <property type="protein sequence ID" value="KYR00282.1"/>
    <property type="molecule type" value="Genomic_DNA"/>
</dbReference>
<evidence type="ECO:0000256" key="10">
    <source>
        <dbReference type="PROSITE-ProRule" id="PRU10141"/>
    </source>
</evidence>
<evidence type="ECO:0000313" key="13">
    <source>
        <dbReference type="EMBL" id="KYR00282.1"/>
    </source>
</evidence>
<dbReference type="Proteomes" id="UP000076078">
    <property type="component" value="Unassembled WGS sequence"/>
</dbReference>
<keyword evidence="7 10" id="KW-0067">ATP-binding</keyword>
<gene>
    <name evidence="13" type="ORF">DLAC_03447</name>
</gene>
<dbReference type="FunFam" id="1.10.510.10:FF:000738">
    <property type="entry name" value="Cdc2-related protein kinase 1"/>
    <property type="match status" value="1"/>
</dbReference>
<dbReference type="STRING" id="361077.A0A152A200"/>
<dbReference type="SUPFAM" id="SSF56112">
    <property type="entry name" value="Protein kinase-like (PK-like)"/>
    <property type="match status" value="1"/>
</dbReference>
<keyword evidence="5 10" id="KW-0547">Nucleotide-binding</keyword>
<sequence>MKNSDEQCLELKNNLILESPPRINLSPLHDSSKDDFLTKNVKIRSVHDFVKLESIGEGSYGIVYKARDKINSDIVALKKVKMEKENDGIPVTSLREITLLKEMKHPNIVQLKEVVVGSSINSIYLVFEYLEHDLASLIDSLPKPFNENEIKCFMIQLLQAIEYLHFNWIVHRDLKCSNLLYGNNGYLKLADFGLAKKYGRPQVQMTPKVVTLWYRAPELLLGEDIYSSPIDMWAVGCIFGELLLGRPMLAGNSELDQLDRIYKLLGTPNDKIWPGYTKLPFTSKLNFPNQPYNCLNEKFPNLSKKGLDLLNCLLTFDPVKRITASECLKHPYFSELPYPNKILLMPKFPIISKNLKKKK</sequence>
<dbReference type="PROSITE" id="PS00107">
    <property type="entry name" value="PROTEIN_KINASE_ATP"/>
    <property type="match status" value="1"/>
</dbReference>
<dbReference type="GO" id="GO:0004693">
    <property type="term" value="F:cyclin-dependent protein serine/threonine kinase activity"/>
    <property type="evidence" value="ECO:0007669"/>
    <property type="project" value="UniProtKB-EC"/>
</dbReference>
<reference evidence="13 14" key="1">
    <citation type="submission" date="2015-12" db="EMBL/GenBank/DDBJ databases">
        <title>Dictyostelia acquired genes for synthesis and detection of signals that induce cell-type specialization by lateral gene transfer from prokaryotes.</title>
        <authorList>
            <person name="Gloeckner G."/>
            <person name="Schaap P."/>
        </authorList>
    </citation>
    <scope>NUCLEOTIDE SEQUENCE [LARGE SCALE GENOMIC DNA]</scope>
    <source>
        <strain evidence="13 14">TK</strain>
    </source>
</reference>
<evidence type="ECO:0000256" key="9">
    <source>
        <dbReference type="ARBA" id="ARBA00048367"/>
    </source>
</evidence>
<proteinExistence type="inferred from homology"/>